<evidence type="ECO:0000313" key="5">
    <source>
        <dbReference type="Proteomes" id="UP001586593"/>
    </source>
</evidence>
<dbReference type="InterPro" id="IPR036188">
    <property type="entry name" value="FAD/NAD-bd_sf"/>
</dbReference>
<evidence type="ECO:0000259" key="3">
    <source>
        <dbReference type="PROSITE" id="PS00624"/>
    </source>
</evidence>
<protein>
    <recommendedName>
        <fullName evidence="3">Glucose-methanol-choline oxidoreductase N-terminal domain-containing protein</fullName>
    </recommendedName>
</protein>
<dbReference type="Gene3D" id="3.30.560.10">
    <property type="entry name" value="Glucose Oxidase, domain 3"/>
    <property type="match status" value="1"/>
</dbReference>
<dbReference type="InterPro" id="IPR012132">
    <property type="entry name" value="GMC_OxRdtase"/>
</dbReference>
<evidence type="ECO:0000313" key="4">
    <source>
        <dbReference type="EMBL" id="KAL1841006.1"/>
    </source>
</evidence>
<comment type="similarity">
    <text evidence="1">Belongs to the GMC oxidoreductase family.</text>
</comment>
<feature type="domain" description="Glucose-methanol-choline oxidoreductase N-terminal" evidence="3">
    <location>
        <begin position="333"/>
        <end position="347"/>
    </location>
</feature>
<gene>
    <name evidence="4" type="ORF">VTK73DRAFT_3617</name>
</gene>
<feature type="signal peptide" evidence="2">
    <location>
        <begin position="1"/>
        <end position="21"/>
    </location>
</feature>
<proteinExistence type="inferred from homology"/>
<dbReference type="PANTHER" id="PTHR11552">
    <property type="entry name" value="GLUCOSE-METHANOL-CHOLINE GMC OXIDOREDUCTASE"/>
    <property type="match status" value="1"/>
</dbReference>
<dbReference type="Gene3D" id="3.50.50.60">
    <property type="entry name" value="FAD/NAD(P)-binding domain"/>
    <property type="match status" value="1"/>
</dbReference>
<keyword evidence="2" id="KW-0732">Signal</keyword>
<evidence type="ECO:0000256" key="2">
    <source>
        <dbReference type="SAM" id="SignalP"/>
    </source>
</evidence>
<dbReference type="PROSITE" id="PS00624">
    <property type="entry name" value="GMC_OXRED_2"/>
    <property type="match status" value="1"/>
</dbReference>
<accession>A0ABR3VJA7</accession>
<sequence length="385" mass="41034">MPCCWILPTLSLLAALPGSLAHARGVHRARVVRDAGDIGAAYDYIVVGGGTAGLTVADRLTEDPATTVLVVENGILDDSASILRVQGGSGGLNPRFLYDITSVPQPHLRNRSAPVLAGNVVGGSSAVNGMMCVRGTAEDYDRWGRFFDGDDGDDVASRDNSSSSLSSDWSWHGMLPYFRKALRFVPPRVDVARSANISYDARFWGADGTSGVFAGWPSFQYADTALFYNAYAQIPGAQFPIDSGAGQAGVFWYPTFMDPASVTRSYARTGHYDRQQNRSNYHLVTGSRVDRVLLNGTTAVGVHVVAAARRDANTNTTTPRQVLARREVILAAGAIHTPQVLQLSGIGPAQLLAAANITPVVDLPGVGQNFQDHPSLAISIACECK</sequence>
<organism evidence="4 5">
    <name type="scientific">Phialemonium thermophilum</name>
    <dbReference type="NCBI Taxonomy" id="223376"/>
    <lineage>
        <taxon>Eukaryota</taxon>
        <taxon>Fungi</taxon>
        <taxon>Dikarya</taxon>
        <taxon>Ascomycota</taxon>
        <taxon>Pezizomycotina</taxon>
        <taxon>Sordariomycetes</taxon>
        <taxon>Sordariomycetidae</taxon>
        <taxon>Cephalothecales</taxon>
        <taxon>Cephalothecaceae</taxon>
        <taxon>Phialemonium</taxon>
    </lineage>
</organism>
<keyword evidence="5" id="KW-1185">Reference proteome</keyword>
<dbReference type="InterPro" id="IPR000172">
    <property type="entry name" value="GMC_OxRdtase_N"/>
</dbReference>
<comment type="caution">
    <text evidence="4">The sequence shown here is derived from an EMBL/GenBank/DDBJ whole genome shotgun (WGS) entry which is preliminary data.</text>
</comment>
<evidence type="ECO:0000256" key="1">
    <source>
        <dbReference type="ARBA" id="ARBA00010790"/>
    </source>
</evidence>
<dbReference type="Pfam" id="PF00732">
    <property type="entry name" value="GMC_oxred_N"/>
    <property type="match status" value="2"/>
</dbReference>
<dbReference type="EMBL" id="JAZHXJ010002130">
    <property type="protein sequence ID" value="KAL1841006.1"/>
    <property type="molecule type" value="Genomic_DNA"/>
</dbReference>
<feature type="chain" id="PRO_5046656135" description="Glucose-methanol-choline oxidoreductase N-terminal domain-containing protein" evidence="2">
    <location>
        <begin position="22"/>
        <end position="385"/>
    </location>
</feature>
<dbReference type="Proteomes" id="UP001586593">
    <property type="component" value="Unassembled WGS sequence"/>
</dbReference>
<dbReference type="PANTHER" id="PTHR11552:SF115">
    <property type="entry name" value="DEHYDROGENASE XPTC-RELATED"/>
    <property type="match status" value="1"/>
</dbReference>
<dbReference type="SUPFAM" id="SSF51905">
    <property type="entry name" value="FAD/NAD(P)-binding domain"/>
    <property type="match status" value="1"/>
</dbReference>
<name>A0ABR3VJA7_9PEZI</name>
<reference evidence="4 5" key="1">
    <citation type="journal article" date="2024" name="Commun. Biol.">
        <title>Comparative genomic analysis of thermophilic fungi reveals convergent evolutionary adaptations and gene losses.</title>
        <authorList>
            <person name="Steindorff A.S."/>
            <person name="Aguilar-Pontes M.V."/>
            <person name="Robinson A.J."/>
            <person name="Andreopoulos B."/>
            <person name="LaButti K."/>
            <person name="Kuo A."/>
            <person name="Mondo S."/>
            <person name="Riley R."/>
            <person name="Otillar R."/>
            <person name="Haridas S."/>
            <person name="Lipzen A."/>
            <person name="Grimwood J."/>
            <person name="Schmutz J."/>
            <person name="Clum A."/>
            <person name="Reid I.D."/>
            <person name="Moisan M.C."/>
            <person name="Butler G."/>
            <person name="Nguyen T.T.M."/>
            <person name="Dewar K."/>
            <person name="Conant G."/>
            <person name="Drula E."/>
            <person name="Henrissat B."/>
            <person name="Hansel C."/>
            <person name="Singer S."/>
            <person name="Hutchinson M.I."/>
            <person name="de Vries R.P."/>
            <person name="Natvig D.O."/>
            <person name="Powell A.J."/>
            <person name="Tsang A."/>
            <person name="Grigoriev I.V."/>
        </authorList>
    </citation>
    <scope>NUCLEOTIDE SEQUENCE [LARGE SCALE GENOMIC DNA]</scope>
    <source>
        <strain evidence="4 5">ATCC 24622</strain>
    </source>
</reference>